<name>A0ABQ4WV62_9ASTR</name>
<reference evidence="1" key="1">
    <citation type="journal article" date="2022" name="Int. J. Mol. Sci.">
        <title>Draft Genome of Tanacetum Coccineum: Genomic Comparison of Closely Related Tanacetum-Family Plants.</title>
        <authorList>
            <person name="Yamashiro T."/>
            <person name="Shiraishi A."/>
            <person name="Nakayama K."/>
            <person name="Satake H."/>
        </authorList>
    </citation>
    <scope>NUCLEOTIDE SEQUENCE</scope>
</reference>
<proteinExistence type="predicted"/>
<comment type="caution">
    <text evidence="1">The sequence shown here is derived from an EMBL/GenBank/DDBJ whole genome shotgun (WGS) entry which is preliminary data.</text>
</comment>
<evidence type="ECO:0000313" key="1">
    <source>
        <dbReference type="EMBL" id="GJS56678.1"/>
    </source>
</evidence>
<keyword evidence="2" id="KW-1185">Reference proteome</keyword>
<gene>
    <name evidence="1" type="ORF">Tco_0651462</name>
</gene>
<sequence length="81" mass="9345">MHNQNMAAGIRERQPMLCKQDDYATTMAIHGSLTPRSSQLQLFLQTEDSPAVPEQTKVETVNEYDPKIQELILNQKKKRFI</sequence>
<organism evidence="1 2">
    <name type="scientific">Tanacetum coccineum</name>
    <dbReference type="NCBI Taxonomy" id="301880"/>
    <lineage>
        <taxon>Eukaryota</taxon>
        <taxon>Viridiplantae</taxon>
        <taxon>Streptophyta</taxon>
        <taxon>Embryophyta</taxon>
        <taxon>Tracheophyta</taxon>
        <taxon>Spermatophyta</taxon>
        <taxon>Magnoliopsida</taxon>
        <taxon>eudicotyledons</taxon>
        <taxon>Gunneridae</taxon>
        <taxon>Pentapetalae</taxon>
        <taxon>asterids</taxon>
        <taxon>campanulids</taxon>
        <taxon>Asterales</taxon>
        <taxon>Asteraceae</taxon>
        <taxon>Asteroideae</taxon>
        <taxon>Anthemideae</taxon>
        <taxon>Anthemidinae</taxon>
        <taxon>Tanacetum</taxon>
    </lineage>
</organism>
<reference evidence="1" key="2">
    <citation type="submission" date="2022-01" db="EMBL/GenBank/DDBJ databases">
        <authorList>
            <person name="Yamashiro T."/>
            <person name="Shiraishi A."/>
            <person name="Satake H."/>
            <person name="Nakayama K."/>
        </authorList>
    </citation>
    <scope>NUCLEOTIDE SEQUENCE</scope>
</reference>
<dbReference type="Proteomes" id="UP001151760">
    <property type="component" value="Unassembled WGS sequence"/>
</dbReference>
<accession>A0ABQ4WV62</accession>
<dbReference type="EMBL" id="BQNB010008952">
    <property type="protein sequence ID" value="GJS56678.1"/>
    <property type="molecule type" value="Genomic_DNA"/>
</dbReference>
<evidence type="ECO:0000313" key="2">
    <source>
        <dbReference type="Proteomes" id="UP001151760"/>
    </source>
</evidence>
<protein>
    <submittedName>
        <fullName evidence="1">Uncharacterized protein</fullName>
    </submittedName>
</protein>